<dbReference type="EMBL" id="NWSV01000016">
    <property type="protein sequence ID" value="PDT02111.1"/>
    <property type="molecule type" value="Genomic_DNA"/>
</dbReference>
<name>A0A2A6J7Z1_9HYPH</name>
<feature type="domain" description="Type I restriction modification DNA specificity" evidence="4">
    <location>
        <begin position="198"/>
        <end position="362"/>
    </location>
</feature>
<dbReference type="GO" id="GO:0009307">
    <property type="term" value="P:DNA restriction-modification system"/>
    <property type="evidence" value="ECO:0007669"/>
    <property type="project" value="UniProtKB-KW"/>
</dbReference>
<dbReference type="AlphaFoldDB" id="A0A2A6J7Z1"/>
<sequence length="393" mass="44376">MSVRTALLEDVCEINPRAPKNLNDETPVSFLPMSAVSEGGYVAFEEARTYGEVKKGYTYFERGDVLIAKITPCFENGKAASTATIQNKLGFGSTEFHVLRPSHHLDPKYAFYLLWSDRFRTIGEKGMTGSAGQKRVPADLLRRLEIPLPPVDEQKRIAAILDKADQLRQKRRQALALLDSLSQSIFQDLFGDLVSNPMGWETQTVEDFCELIVDCVNRTAPLAERPTDFKMIRTTNVKKGRLLLSEVRYVDEEIFAKWNRRATPQFGDVILTREAPVGEVGILDVPGNFFLGQRLMLYRPDLKKITSEYMLHSFQSKFLSEQFRQGSSGSTVKHLPLPACRSFAFRVPPIEIQQQFSKRVATIKRSLGGIEVMTLGMDEVFSSLQHRAFSGQL</sequence>
<dbReference type="RefSeq" id="WP_097614201.1">
    <property type="nucleotide sequence ID" value="NZ_NWSV01000016.1"/>
</dbReference>
<dbReference type="Pfam" id="PF01420">
    <property type="entry name" value="Methylase_S"/>
    <property type="match status" value="2"/>
</dbReference>
<keyword evidence="6" id="KW-1185">Reference proteome</keyword>
<dbReference type="CDD" id="cd17260">
    <property type="entry name" value="RMtype1_S_EcoEI-TRD1-CR1_like"/>
    <property type="match status" value="1"/>
</dbReference>
<gene>
    <name evidence="5" type="ORF">CO666_21375</name>
</gene>
<protein>
    <recommendedName>
        <fullName evidence="4">Type I restriction modification DNA specificity domain-containing protein</fullName>
    </recommendedName>
</protein>
<comment type="caution">
    <text evidence="5">The sequence shown here is derived from an EMBL/GenBank/DDBJ whole genome shotgun (WGS) entry which is preliminary data.</text>
</comment>
<reference evidence="5 6" key="1">
    <citation type="submission" date="2017-09" db="EMBL/GenBank/DDBJ databases">
        <title>Comparative genomics of rhizobia isolated from Phaseolus vulgaris in China.</title>
        <authorList>
            <person name="Tong W."/>
        </authorList>
    </citation>
    <scope>NUCLEOTIDE SEQUENCE [LARGE SCALE GENOMIC DNA]</scope>
    <source>
        <strain evidence="5 6">C5</strain>
    </source>
</reference>
<proteinExistence type="inferred from homology"/>
<evidence type="ECO:0000256" key="1">
    <source>
        <dbReference type="ARBA" id="ARBA00010923"/>
    </source>
</evidence>
<dbReference type="SUPFAM" id="SSF116734">
    <property type="entry name" value="DNA methylase specificity domain"/>
    <property type="match status" value="2"/>
</dbReference>
<evidence type="ECO:0000313" key="6">
    <source>
        <dbReference type="Proteomes" id="UP000220768"/>
    </source>
</evidence>
<feature type="domain" description="Type I restriction modification DNA specificity" evidence="4">
    <location>
        <begin position="8"/>
        <end position="174"/>
    </location>
</feature>
<evidence type="ECO:0000256" key="3">
    <source>
        <dbReference type="ARBA" id="ARBA00023125"/>
    </source>
</evidence>
<dbReference type="Gene3D" id="3.90.220.20">
    <property type="entry name" value="DNA methylase specificity domains"/>
    <property type="match status" value="2"/>
</dbReference>
<comment type="similarity">
    <text evidence="1">Belongs to the type-I restriction system S methylase family.</text>
</comment>
<evidence type="ECO:0000259" key="4">
    <source>
        <dbReference type="Pfam" id="PF01420"/>
    </source>
</evidence>
<dbReference type="PANTHER" id="PTHR30408">
    <property type="entry name" value="TYPE-1 RESTRICTION ENZYME ECOKI SPECIFICITY PROTEIN"/>
    <property type="match status" value="1"/>
</dbReference>
<dbReference type="InterPro" id="IPR000055">
    <property type="entry name" value="Restrct_endonuc_typeI_TRD"/>
</dbReference>
<dbReference type="GO" id="GO:0003677">
    <property type="term" value="F:DNA binding"/>
    <property type="evidence" value="ECO:0007669"/>
    <property type="project" value="UniProtKB-KW"/>
</dbReference>
<dbReference type="InterPro" id="IPR052021">
    <property type="entry name" value="Type-I_RS_S_subunit"/>
</dbReference>
<dbReference type="PANTHER" id="PTHR30408:SF12">
    <property type="entry name" value="TYPE I RESTRICTION ENZYME MJAVIII SPECIFICITY SUBUNIT"/>
    <property type="match status" value="1"/>
</dbReference>
<organism evidence="5 6">
    <name type="scientific">Rhizobium chutanense</name>
    <dbReference type="NCBI Taxonomy" id="2035448"/>
    <lineage>
        <taxon>Bacteria</taxon>
        <taxon>Pseudomonadati</taxon>
        <taxon>Pseudomonadota</taxon>
        <taxon>Alphaproteobacteria</taxon>
        <taxon>Hyphomicrobiales</taxon>
        <taxon>Rhizobiaceae</taxon>
        <taxon>Rhizobium/Agrobacterium group</taxon>
        <taxon>Rhizobium</taxon>
    </lineage>
</organism>
<dbReference type="InterPro" id="IPR044946">
    <property type="entry name" value="Restrct_endonuc_typeI_TRD_sf"/>
</dbReference>
<evidence type="ECO:0000313" key="5">
    <source>
        <dbReference type="EMBL" id="PDT02111.1"/>
    </source>
</evidence>
<accession>A0A2A6J7Z1</accession>
<keyword evidence="2" id="KW-0680">Restriction system</keyword>
<dbReference type="Proteomes" id="UP000220768">
    <property type="component" value="Unassembled WGS sequence"/>
</dbReference>
<keyword evidence="3" id="KW-0238">DNA-binding</keyword>
<evidence type="ECO:0000256" key="2">
    <source>
        <dbReference type="ARBA" id="ARBA00022747"/>
    </source>
</evidence>